<comment type="caution">
    <text evidence="9">The sequence shown here is derived from an EMBL/GenBank/DDBJ whole genome shotgun (WGS) entry which is preliminary data.</text>
</comment>
<dbReference type="AlphaFoldDB" id="A0A255YV83"/>
<dbReference type="PROSITE" id="PS50889">
    <property type="entry name" value="S4"/>
    <property type="match status" value="1"/>
</dbReference>
<evidence type="ECO:0000256" key="2">
    <source>
        <dbReference type="ARBA" id="ARBA00023235"/>
    </source>
</evidence>
<accession>A0A255YV83</accession>
<dbReference type="InterPro" id="IPR036986">
    <property type="entry name" value="S4_RNA-bd_sf"/>
</dbReference>
<evidence type="ECO:0000256" key="7">
    <source>
        <dbReference type="SAM" id="MobiDB-lite"/>
    </source>
</evidence>
<feature type="region of interest" description="Disordered" evidence="7">
    <location>
        <begin position="316"/>
        <end position="357"/>
    </location>
</feature>
<gene>
    <name evidence="9" type="ORF">CHU93_03295</name>
</gene>
<dbReference type="PANTHER" id="PTHR21600">
    <property type="entry name" value="MITOCHONDRIAL RNA PSEUDOURIDINE SYNTHASE"/>
    <property type="match status" value="1"/>
</dbReference>
<evidence type="ECO:0000259" key="8">
    <source>
        <dbReference type="Pfam" id="PF00849"/>
    </source>
</evidence>
<keyword evidence="5" id="KW-0694">RNA-binding</keyword>
<dbReference type="InterPro" id="IPR050188">
    <property type="entry name" value="RluA_PseudoU_synthase"/>
</dbReference>
<evidence type="ECO:0000256" key="4">
    <source>
        <dbReference type="PIRSR" id="PIRSR606225-1"/>
    </source>
</evidence>
<dbReference type="EMBL" id="NOXT01000077">
    <property type="protein sequence ID" value="OYQ33089.1"/>
    <property type="molecule type" value="Genomic_DNA"/>
</dbReference>
<feature type="compositionally biased region" description="Basic and acidic residues" evidence="7">
    <location>
        <begin position="348"/>
        <end position="357"/>
    </location>
</feature>
<comment type="catalytic activity">
    <reaction evidence="6">
        <text>a uridine in RNA = a pseudouridine in RNA</text>
        <dbReference type="Rhea" id="RHEA:48348"/>
        <dbReference type="Rhea" id="RHEA-COMP:12068"/>
        <dbReference type="Rhea" id="RHEA-COMP:12069"/>
        <dbReference type="ChEBI" id="CHEBI:65314"/>
        <dbReference type="ChEBI" id="CHEBI:65315"/>
    </reaction>
</comment>
<dbReference type="InterPro" id="IPR020103">
    <property type="entry name" value="PsdUridine_synth_cat_dom_sf"/>
</dbReference>
<dbReference type="SUPFAM" id="SSF55120">
    <property type="entry name" value="Pseudouridine synthase"/>
    <property type="match status" value="1"/>
</dbReference>
<dbReference type="Pfam" id="PF00849">
    <property type="entry name" value="PseudoU_synth_2"/>
    <property type="match status" value="1"/>
</dbReference>
<dbReference type="GO" id="GO:0000455">
    <property type="term" value="P:enzyme-directed rRNA pseudouridine synthesis"/>
    <property type="evidence" value="ECO:0007669"/>
    <property type="project" value="TreeGrafter"/>
</dbReference>
<dbReference type="GO" id="GO:0003723">
    <property type="term" value="F:RNA binding"/>
    <property type="evidence" value="ECO:0007669"/>
    <property type="project" value="UniProtKB-KW"/>
</dbReference>
<evidence type="ECO:0000313" key="9">
    <source>
        <dbReference type="EMBL" id="OYQ33089.1"/>
    </source>
</evidence>
<dbReference type="CDD" id="cd02869">
    <property type="entry name" value="PseudoU_synth_RluA_like"/>
    <property type="match status" value="1"/>
</dbReference>
<comment type="similarity">
    <text evidence="1 6">Belongs to the pseudouridine synthase RluA family.</text>
</comment>
<dbReference type="InterPro" id="IPR006224">
    <property type="entry name" value="PsdUridine_synth_RluA-like_CS"/>
</dbReference>
<comment type="function">
    <text evidence="6">Responsible for synthesis of pseudouridine from uracil.</text>
</comment>
<dbReference type="PROSITE" id="PS01129">
    <property type="entry name" value="PSI_RLU"/>
    <property type="match status" value="1"/>
</dbReference>
<feature type="domain" description="Pseudouridine synthase RsuA/RluA-like" evidence="8">
    <location>
        <begin position="100"/>
        <end position="250"/>
    </location>
</feature>
<dbReference type="EC" id="5.4.99.-" evidence="6"/>
<feature type="active site" evidence="4">
    <location>
        <position position="143"/>
    </location>
</feature>
<evidence type="ECO:0000256" key="1">
    <source>
        <dbReference type="ARBA" id="ARBA00010876"/>
    </source>
</evidence>
<comment type="catalytic activity">
    <reaction evidence="3">
        <text>uridine(1911/1915/1917) in 23S rRNA = pseudouridine(1911/1915/1917) in 23S rRNA</text>
        <dbReference type="Rhea" id="RHEA:42524"/>
        <dbReference type="Rhea" id="RHEA-COMP:10097"/>
        <dbReference type="Rhea" id="RHEA-COMP:10098"/>
        <dbReference type="ChEBI" id="CHEBI:65314"/>
        <dbReference type="ChEBI" id="CHEBI:65315"/>
        <dbReference type="EC" id="5.4.99.23"/>
    </reaction>
</comment>
<reference evidence="9 10" key="1">
    <citation type="submission" date="2017-07" db="EMBL/GenBank/DDBJ databases">
        <title>Sandarakinorhabdus cyanobacteriorum sp. nov., a novel bacterium isolated from cyanobacterial aggregates in a eutrophic lake.</title>
        <authorList>
            <person name="Cai H."/>
        </authorList>
    </citation>
    <scope>NUCLEOTIDE SEQUENCE [LARGE SCALE GENOMIC DNA]</scope>
    <source>
        <strain evidence="9 10">TH057</strain>
    </source>
</reference>
<feature type="region of interest" description="Disordered" evidence="7">
    <location>
        <begin position="193"/>
        <end position="214"/>
    </location>
</feature>
<protein>
    <recommendedName>
        <fullName evidence="6">Pseudouridine synthase</fullName>
        <ecNumber evidence="6">5.4.99.-</ecNumber>
    </recommendedName>
</protein>
<evidence type="ECO:0000256" key="6">
    <source>
        <dbReference type="RuleBase" id="RU362028"/>
    </source>
</evidence>
<dbReference type="NCBIfam" id="TIGR00005">
    <property type="entry name" value="rluA_subfam"/>
    <property type="match status" value="1"/>
</dbReference>
<dbReference type="InterPro" id="IPR006145">
    <property type="entry name" value="PsdUridine_synth_RsuA/RluA"/>
</dbReference>
<keyword evidence="10" id="KW-1185">Reference proteome</keyword>
<organism evidence="9 10">
    <name type="scientific">Sandarakinorhabdus cyanobacteriorum</name>
    <dbReference type="NCBI Taxonomy" id="1981098"/>
    <lineage>
        <taxon>Bacteria</taxon>
        <taxon>Pseudomonadati</taxon>
        <taxon>Pseudomonadota</taxon>
        <taxon>Alphaproteobacteria</taxon>
        <taxon>Sphingomonadales</taxon>
        <taxon>Sphingosinicellaceae</taxon>
        <taxon>Sandarakinorhabdus</taxon>
    </lineage>
</organism>
<proteinExistence type="inferred from homology"/>
<keyword evidence="2 6" id="KW-0413">Isomerase</keyword>
<evidence type="ECO:0000313" key="10">
    <source>
        <dbReference type="Proteomes" id="UP000216991"/>
    </source>
</evidence>
<dbReference type="OrthoDB" id="9807829at2"/>
<dbReference type="Proteomes" id="UP000216991">
    <property type="component" value="Unassembled WGS sequence"/>
</dbReference>
<dbReference type="Gene3D" id="3.10.290.10">
    <property type="entry name" value="RNA-binding S4 domain"/>
    <property type="match status" value="1"/>
</dbReference>
<dbReference type="Gene3D" id="3.30.2350.10">
    <property type="entry name" value="Pseudouridine synthase"/>
    <property type="match status" value="1"/>
</dbReference>
<dbReference type="RefSeq" id="WP_094472745.1">
    <property type="nucleotide sequence ID" value="NZ_NOXT01000077.1"/>
</dbReference>
<dbReference type="GO" id="GO:0160140">
    <property type="term" value="F:23S rRNA pseudouridine(1911/1915/1917) synthase activity"/>
    <property type="evidence" value="ECO:0007669"/>
    <property type="project" value="UniProtKB-EC"/>
</dbReference>
<name>A0A255YV83_9SPHN</name>
<evidence type="ECO:0000256" key="5">
    <source>
        <dbReference type="PROSITE-ProRule" id="PRU00182"/>
    </source>
</evidence>
<dbReference type="PANTHER" id="PTHR21600:SF44">
    <property type="entry name" value="RIBOSOMAL LARGE SUBUNIT PSEUDOURIDINE SYNTHASE D"/>
    <property type="match status" value="1"/>
</dbReference>
<dbReference type="InterPro" id="IPR006225">
    <property type="entry name" value="PsdUridine_synth_RluC/D"/>
</dbReference>
<evidence type="ECO:0000256" key="3">
    <source>
        <dbReference type="ARBA" id="ARBA00036882"/>
    </source>
</evidence>
<sequence>MPTATIAEDDDGIRLDRWFQRHAKEISFNIVSRWSKTGAVRLDGAKAGPGDRIKAGQVLEWPAELPVPAASRPAEKQRAPLSHEEIDYMRSLVIHRDAHAIVINKPPGLATQGGTKQLTSVDALLDALQFDAPSRPRLVHRLDKDTSGVLLLARTAKAAAHFSKSFQGRDARKYYWALTVGVPKVAAGTIDAPMAKQPGTGGEKMHVDPEGGQSAKTRYRVIDRAAARAAWVEFQPLTGRTHQIRVHAAAIGHPLVGDGKYGGKEAFLTGGISRKMHLHSRRLVIDLPGGGTLDIAAELPDHMAESWAMLGFDMALGAPWEEPPPPPAPKKSRRLSSTASGNRRGERRGRAAEPKRK</sequence>